<dbReference type="GO" id="GO:0000725">
    <property type="term" value="P:recombinational repair"/>
    <property type="evidence" value="ECO:0007669"/>
    <property type="project" value="TreeGrafter"/>
</dbReference>
<evidence type="ECO:0000256" key="4">
    <source>
        <dbReference type="ARBA" id="ARBA00022763"/>
    </source>
</evidence>
<evidence type="ECO:0000256" key="6">
    <source>
        <dbReference type="ARBA" id="ARBA00023125"/>
    </source>
</evidence>
<evidence type="ECO:0000256" key="10">
    <source>
        <dbReference type="SAM" id="MobiDB-lite"/>
    </source>
</evidence>
<comment type="similarity">
    <text evidence="2">Belongs to the MGM101 family.</text>
</comment>
<keyword evidence="9" id="KW-1135">Mitochondrion nucleoid</keyword>
<keyword evidence="6" id="KW-0238">DNA-binding</keyword>
<dbReference type="GO" id="GO:0036297">
    <property type="term" value="P:interstrand cross-link repair"/>
    <property type="evidence" value="ECO:0007669"/>
    <property type="project" value="TreeGrafter"/>
</dbReference>
<evidence type="ECO:0000313" key="12">
    <source>
        <dbReference type="Proteomes" id="UP000531561"/>
    </source>
</evidence>
<evidence type="ECO:0000256" key="9">
    <source>
        <dbReference type="ARBA" id="ARBA00023271"/>
    </source>
</evidence>
<reference evidence="11 12" key="1">
    <citation type="journal article" date="2020" name="Phytopathology">
        <title>A high-quality genome resource of Botrytis fragariae, a new and rapidly spreading fungal pathogen causing strawberry gray mold in the U.S.A.</title>
        <authorList>
            <person name="Wu Y."/>
            <person name="Saski C.A."/>
            <person name="Schnabel G."/>
            <person name="Xiao S."/>
            <person name="Hu M."/>
        </authorList>
    </citation>
    <scope>NUCLEOTIDE SEQUENCE [LARGE SCALE GENOMIC DNA]</scope>
    <source>
        <strain evidence="11 12">BVB16</strain>
    </source>
</reference>
<accession>A0A8H6B3G3</accession>
<feature type="region of interest" description="Disordered" evidence="10">
    <location>
        <begin position="173"/>
        <end position="206"/>
    </location>
</feature>
<sequence>MSSQSGNNPPVATVVQDDDEPDEWDKRIFSTGCAENGEMSAESTAEENSKMTDCYFEKKDWRLCKAELDTFKKCWKKHQNDQRTVAENQLLKENWSSSEARHIFVMIKKSRLPRTYILSSHIEMAAIIPRASRSIVTDAATSVSRFSAVSKVTSLTCRSRHFSQNFRNAAIPGSSYTPRASTATKPPTSYAAPATKPKESENAIDSQSPIKDMTEGLADEPLILDEGARQVDWARSFHGLSSQPFSKEAADILLAPIPADDVEVKPDGIIYLPEIKYRRILNRAFGPGGWGLAPRGETIVTQKSITREYALVAHGRLVSVARGEQDYFSPEGIPTATEGCKSNALMRCCKDLGVASELWDPRFIRKFMKQHAKQVWGEHVVTKKKKQLWMRKDDEVRYPYKESKFGA</sequence>
<dbReference type="GeneID" id="59254773"/>
<dbReference type="Pfam" id="PF06420">
    <property type="entry name" value="Mgm101p"/>
    <property type="match status" value="1"/>
</dbReference>
<dbReference type="InterPro" id="IPR009446">
    <property type="entry name" value="Mgm101"/>
</dbReference>
<dbReference type="EMBL" id="JABFCT010000002">
    <property type="protein sequence ID" value="KAF5878470.1"/>
    <property type="molecule type" value="Genomic_DNA"/>
</dbReference>
<protein>
    <recommendedName>
        <fullName evidence="3">Mitochondrial genome maintenance protein MGM101</fullName>
    </recommendedName>
</protein>
<evidence type="ECO:0000256" key="2">
    <source>
        <dbReference type="ARBA" id="ARBA00007053"/>
    </source>
</evidence>
<dbReference type="PANTHER" id="PTHR31404:SF0">
    <property type="entry name" value="MITOCHONDRIAL GENOME MAINTENANCE PROTEIN MGM101"/>
    <property type="match status" value="1"/>
</dbReference>
<comment type="subcellular location">
    <subcellularLocation>
        <location evidence="1">Mitochondrion matrix</location>
        <location evidence="1">Mitochondrion nucleoid</location>
    </subcellularLocation>
</comment>
<keyword evidence="8" id="KW-0234">DNA repair</keyword>
<keyword evidence="7" id="KW-0496">Mitochondrion</keyword>
<feature type="compositionally biased region" description="Polar residues" evidence="10">
    <location>
        <begin position="174"/>
        <end position="187"/>
    </location>
</feature>
<dbReference type="RefSeq" id="XP_037197414.1">
    <property type="nucleotide sequence ID" value="XM_037331081.1"/>
</dbReference>
<proteinExistence type="inferred from homology"/>
<name>A0A8H6B3G3_9HELO</name>
<comment type="caution">
    <text evidence="11">The sequence shown here is derived from an EMBL/GenBank/DDBJ whole genome shotgun (WGS) entry which is preliminary data.</text>
</comment>
<feature type="compositionally biased region" description="Polar residues" evidence="10">
    <location>
        <begin position="1"/>
        <end position="10"/>
    </location>
</feature>
<evidence type="ECO:0000256" key="5">
    <source>
        <dbReference type="ARBA" id="ARBA00022946"/>
    </source>
</evidence>
<keyword evidence="5" id="KW-0809">Transit peptide</keyword>
<organism evidence="11 12">
    <name type="scientific">Botrytis fragariae</name>
    <dbReference type="NCBI Taxonomy" id="1964551"/>
    <lineage>
        <taxon>Eukaryota</taxon>
        <taxon>Fungi</taxon>
        <taxon>Dikarya</taxon>
        <taxon>Ascomycota</taxon>
        <taxon>Pezizomycotina</taxon>
        <taxon>Leotiomycetes</taxon>
        <taxon>Helotiales</taxon>
        <taxon>Sclerotiniaceae</taxon>
        <taxon>Botrytis</taxon>
    </lineage>
</organism>
<gene>
    <name evidence="11" type="ORF">Bfra_000636</name>
</gene>
<dbReference type="Proteomes" id="UP000531561">
    <property type="component" value="Unassembled WGS sequence"/>
</dbReference>
<evidence type="ECO:0000256" key="8">
    <source>
        <dbReference type="ARBA" id="ARBA00023204"/>
    </source>
</evidence>
<evidence type="ECO:0000313" key="11">
    <source>
        <dbReference type="EMBL" id="KAF5878470.1"/>
    </source>
</evidence>
<dbReference type="GO" id="GO:0003697">
    <property type="term" value="F:single-stranded DNA binding"/>
    <property type="evidence" value="ECO:0007669"/>
    <property type="project" value="InterPro"/>
</dbReference>
<keyword evidence="12" id="KW-1185">Reference proteome</keyword>
<keyword evidence="4" id="KW-0227">DNA damage</keyword>
<feature type="region of interest" description="Disordered" evidence="10">
    <location>
        <begin position="1"/>
        <end position="24"/>
    </location>
</feature>
<evidence type="ECO:0000256" key="3">
    <source>
        <dbReference type="ARBA" id="ARBA00013628"/>
    </source>
</evidence>
<dbReference type="OrthoDB" id="17164at2759"/>
<dbReference type="PANTHER" id="PTHR31404">
    <property type="entry name" value="MITOCHONDRIAL GENOME MAINTENANCE PROTEIN MGM101"/>
    <property type="match status" value="1"/>
</dbReference>
<dbReference type="GO" id="GO:0000262">
    <property type="term" value="C:mitochondrial chromosome"/>
    <property type="evidence" value="ECO:0007669"/>
    <property type="project" value="InterPro"/>
</dbReference>
<evidence type="ECO:0000256" key="7">
    <source>
        <dbReference type="ARBA" id="ARBA00023128"/>
    </source>
</evidence>
<evidence type="ECO:0000256" key="1">
    <source>
        <dbReference type="ARBA" id="ARBA00004436"/>
    </source>
</evidence>
<dbReference type="AlphaFoldDB" id="A0A8H6B3G3"/>